<dbReference type="SUPFAM" id="SSF82771">
    <property type="entry name" value="GIY-YIG endonuclease"/>
    <property type="match status" value="1"/>
</dbReference>
<protein>
    <recommendedName>
        <fullName evidence="2">GIY-YIG domain-containing protein</fullName>
    </recommendedName>
</protein>
<evidence type="ECO:0000313" key="1">
    <source>
        <dbReference type="EMBL" id="QHU30739.1"/>
    </source>
</evidence>
<reference evidence="1" key="1">
    <citation type="journal article" date="2020" name="Nature">
        <title>Giant virus diversity and host interactions through global metagenomics.</title>
        <authorList>
            <person name="Schulz F."/>
            <person name="Roux S."/>
            <person name="Paez-Espino D."/>
            <person name="Jungbluth S."/>
            <person name="Walsh D.A."/>
            <person name="Denef V.J."/>
            <person name="McMahon K.D."/>
            <person name="Konstantinidis K.T."/>
            <person name="Eloe-Fadrosh E.A."/>
            <person name="Kyrpides N.C."/>
            <person name="Woyke T."/>
        </authorList>
    </citation>
    <scope>NUCLEOTIDE SEQUENCE</scope>
    <source>
        <strain evidence="1">GVMAG-M-3300027833-19</strain>
    </source>
</reference>
<accession>A0A6C0LIH9</accession>
<name>A0A6C0LIH9_9ZZZZ</name>
<proteinExistence type="predicted"/>
<dbReference type="EMBL" id="MN740515">
    <property type="protein sequence ID" value="QHU30739.1"/>
    <property type="molecule type" value="Genomic_DNA"/>
</dbReference>
<evidence type="ECO:0008006" key="2">
    <source>
        <dbReference type="Google" id="ProtNLM"/>
    </source>
</evidence>
<dbReference type="InterPro" id="IPR035901">
    <property type="entry name" value="GIY-YIG_endonuc_sf"/>
</dbReference>
<organism evidence="1">
    <name type="scientific">viral metagenome</name>
    <dbReference type="NCBI Taxonomy" id="1070528"/>
    <lineage>
        <taxon>unclassified sequences</taxon>
        <taxon>metagenomes</taxon>
        <taxon>organismal metagenomes</taxon>
    </lineage>
</organism>
<sequence>MPKGYIYKLYSDNDDKFYIGSCFDMKQRLYKLDQM</sequence>
<dbReference type="AlphaFoldDB" id="A0A6C0LIH9"/>